<accession>A0A1X6N3Q4</accession>
<evidence type="ECO:0000313" key="2">
    <source>
        <dbReference type="Proteomes" id="UP000194127"/>
    </source>
</evidence>
<dbReference type="RefSeq" id="XP_024340019.1">
    <property type="nucleotide sequence ID" value="XM_024485161.1"/>
</dbReference>
<reference evidence="1 2" key="1">
    <citation type="submission" date="2017-04" db="EMBL/GenBank/DDBJ databases">
        <title>Genome Sequence of the Model Brown-Rot Fungus Postia placenta SB12.</title>
        <authorList>
            <consortium name="DOE Joint Genome Institute"/>
            <person name="Gaskell J."/>
            <person name="Kersten P."/>
            <person name="Larrondo L.F."/>
            <person name="Canessa P."/>
            <person name="Martinez D."/>
            <person name="Hibbett D."/>
            <person name="Schmoll M."/>
            <person name="Kubicek C.P."/>
            <person name="Martinez A.T."/>
            <person name="Yadav J."/>
            <person name="Master E."/>
            <person name="Magnuson J.K."/>
            <person name="James T."/>
            <person name="Yaver D."/>
            <person name="Berka R."/>
            <person name="Labutti K."/>
            <person name="Lipzen A."/>
            <person name="Aerts A."/>
            <person name="Barry K."/>
            <person name="Henrissat B."/>
            <person name="Blanchette R."/>
            <person name="Grigoriev I."/>
            <person name="Cullen D."/>
        </authorList>
    </citation>
    <scope>NUCLEOTIDE SEQUENCE [LARGE SCALE GENOMIC DNA]</scope>
    <source>
        <strain evidence="1 2">MAD-698-R-SB12</strain>
    </source>
</reference>
<proteinExistence type="predicted"/>
<dbReference type="AlphaFoldDB" id="A0A1X6N3Q4"/>
<dbReference type="InterPro" id="IPR032675">
    <property type="entry name" value="LRR_dom_sf"/>
</dbReference>
<evidence type="ECO:0000313" key="1">
    <source>
        <dbReference type="EMBL" id="OSX63225.1"/>
    </source>
</evidence>
<dbReference type="EMBL" id="KZ110595">
    <property type="protein sequence ID" value="OSX63225.1"/>
    <property type="molecule type" value="Genomic_DNA"/>
</dbReference>
<dbReference type="OrthoDB" id="3543113at2759"/>
<dbReference type="STRING" id="670580.A0A1X6N3Q4"/>
<gene>
    <name evidence="1" type="ORF">POSPLADRAFT_1140363</name>
</gene>
<name>A0A1X6N3Q4_9APHY</name>
<dbReference type="GeneID" id="36330110"/>
<protein>
    <recommendedName>
        <fullName evidence="3">F-box domain-containing protein</fullName>
    </recommendedName>
</protein>
<evidence type="ECO:0008006" key="3">
    <source>
        <dbReference type="Google" id="ProtNLM"/>
    </source>
</evidence>
<sequence>MCTTYECKYRTWPSWSSTHRALVVAEIMVVALRRMDVRCRHMDLKPYLSPVHQKLERDLVAEDFKVIERYAPLVKIIGFRRGGKGSPRYESDVLHTGPTKIMTQCSPQPLLFPALHTLDWPHTLSTRFQGPHAGYKGFWACAGLYISPKFKKIVIDFSILPSHVPQSLRTLHFRCSSALKELCVLLTRDTVDSWTSMSLKSRGQARFVTLRKLDIRTQDLTAFNDLANGKFMFPQVETFSIDCSSFPSASEVDAFINALQDLFSPSRLQCLSMETSPWEDQWRSNTISSCGGTLRRDHLRKLLAFRKVQTIILQAQLEVDLDDDIAEEMSAAWPQIETLSISPQCKLWNKDEITATLRSLQSFTTNCPRLIHLDIPFRADGANIHLLSPRTPQNRALERLDLKWVLIDEHVSEVATLLGKILPNLKIDMNISGNYEQFNRWLAVKNELKSTLKGPTEDEADTPSEA</sequence>
<keyword evidence="2" id="KW-1185">Reference proteome</keyword>
<dbReference type="Gene3D" id="3.80.10.10">
    <property type="entry name" value="Ribonuclease Inhibitor"/>
    <property type="match status" value="1"/>
</dbReference>
<dbReference type="Proteomes" id="UP000194127">
    <property type="component" value="Unassembled WGS sequence"/>
</dbReference>
<organism evidence="1 2">
    <name type="scientific">Postia placenta MAD-698-R-SB12</name>
    <dbReference type="NCBI Taxonomy" id="670580"/>
    <lineage>
        <taxon>Eukaryota</taxon>
        <taxon>Fungi</taxon>
        <taxon>Dikarya</taxon>
        <taxon>Basidiomycota</taxon>
        <taxon>Agaricomycotina</taxon>
        <taxon>Agaricomycetes</taxon>
        <taxon>Polyporales</taxon>
        <taxon>Adustoporiaceae</taxon>
        <taxon>Rhodonia</taxon>
    </lineage>
</organism>